<organism evidence="2">
    <name type="scientific">uncultured Acholeplasma sp</name>
    <dbReference type="NCBI Taxonomy" id="453122"/>
    <lineage>
        <taxon>Bacteria</taxon>
        <taxon>Bacillati</taxon>
        <taxon>Mycoplasmatota</taxon>
        <taxon>Mollicutes</taxon>
        <taxon>Acholeplasmatales</taxon>
        <taxon>Acholeplasmataceae</taxon>
        <taxon>Acholeplasma</taxon>
        <taxon>environmental samples</taxon>
    </lineage>
</organism>
<dbReference type="AlphaFoldDB" id="A0A060C3W5"/>
<feature type="domain" description="Alpha-amylase/branching enzyme C-terminal all beta" evidence="1">
    <location>
        <begin position="2"/>
        <end position="85"/>
    </location>
</feature>
<dbReference type="SUPFAM" id="SSF51011">
    <property type="entry name" value="Glycosyl hydrolase domain"/>
    <property type="match status" value="1"/>
</dbReference>
<protein>
    <submittedName>
        <fullName evidence="2">Alpha-amylase_C</fullName>
    </submittedName>
</protein>
<name>A0A060C3W5_9MOLU</name>
<dbReference type="GO" id="GO:0043169">
    <property type="term" value="F:cation binding"/>
    <property type="evidence" value="ECO:0007669"/>
    <property type="project" value="InterPro"/>
</dbReference>
<dbReference type="InterPro" id="IPR006048">
    <property type="entry name" value="A-amylase/branching_C"/>
</dbReference>
<feature type="non-terminal residue" evidence="2">
    <location>
        <position position="1"/>
    </location>
</feature>
<proteinExistence type="predicted"/>
<evidence type="ECO:0000313" key="2">
    <source>
        <dbReference type="EMBL" id="AIA87735.1"/>
    </source>
</evidence>
<dbReference type="EMBL" id="KF120462">
    <property type="protein sequence ID" value="AIA87735.1"/>
    <property type="molecule type" value="Genomic_DNA"/>
</dbReference>
<dbReference type="Pfam" id="PF02806">
    <property type="entry name" value="Alpha-amylase_C"/>
    <property type="match status" value="1"/>
</dbReference>
<dbReference type="InterPro" id="IPR013780">
    <property type="entry name" value="Glyco_hydro_b"/>
</dbReference>
<dbReference type="GO" id="GO:0005975">
    <property type="term" value="P:carbohydrate metabolic process"/>
    <property type="evidence" value="ECO:0007669"/>
    <property type="project" value="InterPro"/>
</dbReference>
<sequence>VFRRSAGNETMVFVFNMTPNFYSYYDIGVPFDGEWAEIFNSDKAIYGGLNQFNGIPLKATNNPLQGQPFRITIRLAPFGALFLTHVDANNRDTKEIKENTTAKPAEETVEVNLNKDVKIITNKNRSMS</sequence>
<dbReference type="Gene3D" id="2.60.40.1180">
    <property type="entry name" value="Golgi alpha-mannosidase II"/>
    <property type="match status" value="1"/>
</dbReference>
<dbReference type="GO" id="GO:0003824">
    <property type="term" value="F:catalytic activity"/>
    <property type="evidence" value="ECO:0007669"/>
    <property type="project" value="InterPro"/>
</dbReference>
<reference evidence="2" key="1">
    <citation type="journal article" date="2013" name="Environ. Microbiol.">
        <title>Seasonally variable intestinal metagenomes of the red palm weevil (Rhynchophorus ferrugineus).</title>
        <authorList>
            <person name="Jia S."/>
            <person name="Zhang X."/>
            <person name="Zhang G."/>
            <person name="Yin A."/>
            <person name="Zhang S."/>
            <person name="Li F."/>
            <person name="Wang L."/>
            <person name="Zhao D."/>
            <person name="Yun Q."/>
            <person name="Tala"/>
            <person name="Wang J."/>
            <person name="Sun G."/>
            <person name="Baabdullah M."/>
            <person name="Yu X."/>
            <person name="Hu S."/>
            <person name="Al-Mssallem I.S."/>
            <person name="Yu J."/>
        </authorList>
    </citation>
    <scope>NUCLEOTIDE SEQUENCE</scope>
</reference>
<evidence type="ECO:0000259" key="1">
    <source>
        <dbReference type="Pfam" id="PF02806"/>
    </source>
</evidence>
<accession>A0A060C3W5</accession>